<reference evidence="1" key="2">
    <citation type="journal article" date="2015" name="Data Brief">
        <title>Shoot transcriptome of the giant reed, Arundo donax.</title>
        <authorList>
            <person name="Barrero R.A."/>
            <person name="Guerrero F.D."/>
            <person name="Moolhuijzen P."/>
            <person name="Goolsby J.A."/>
            <person name="Tidwell J."/>
            <person name="Bellgard S.E."/>
            <person name="Bellgard M.I."/>
        </authorList>
    </citation>
    <scope>NUCLEOTIDE SEQUENCE</scope>
    <source>
        <tissue evidence="1">Shoot tissue taken approximately 20 cm above the soil surface</tissue>
    </source>
</reference>
<dbReference type="AlphaFoldDB" id="A0A0A9D640"/>
<protein>
    <submittedName>
        <fullName evidence="1">Uncharacterized protein</fullName>
    </submittedName>
</protein>
<accession>A0A0A9D640</accession>
<sequence length="45" mass="5390">MEYETTTRWRNCYEDGILPRKPQHQGSFIYDVYLGICKHGKVRSI</sequence>
<evidence type="ECO:0000313" key="1">
    <source>
        <dbReference type="EMBL" id="JAD83301.1"/>
    </source>
</evidence>
<dbReference type="EMBL" id="GBRH01214594">
    <property type="protein sequence ID" value="JAD83301.1"/>
    <property type="molecule type" value="Transcribed_RNA"/>
</dbReference>
<name>A0A0A9D640_ARUDO</name>
<reference evidence="1" key="1">
    <citation type="submission" date="2014-09" db="EMBL/GenBank/DDBJ databases">
        <authorList>
            <person name="Magalhaes I.L.F."/>
            <person name="Oliveira U."/>
            <person name="Santos F.R."/>
            <person name="Vidigal T.H.D.A."/>
            <person name="Brescovit A.D."/>
            <person name="Santos A.J."/>
        </authorList>
    </citation>
    <scope>NUCLEOTIDE SEQUENCE</scope>
    <source>
        <tissue evidence="1">Shoot tissue taken approximately 20 cm above the soil surface</tissue>
    </source>
</reference>
<proteinExistence type="predicted"/>
<organism evidence="1">
    <name type="scientific">Arundo donax</name>
    <name type="common">Giant reed</name>
    <name type="synonym">Donax arundinaceus</name>
    <dbReference type="NCBI Taxonomy" id="35708"/>
    <lineage>
        <taxon>Eukaryota</taxon>
        <taxon>Viridiplantae</taxon>
        <taxon>Streptophyta</taxon>
        <taxon>Embryophyta</taxon>
        <taxon>Tracheophyta</taxon>
        <taxon>Spermatophyta</taxon>
        <taxon>Magnoliopsida</taxon>
        <taxon>Liliopsida</taxon>
        <taxon>Poales</taxon>
        <taxon>Poaceae</taxon>
        <taxon>PACMAD clade</taxon>
        <taxon>Arundinoideae</taxon>
        <taxon>Arundineae</taxon>
        <taxon>Arundo</taxon>
    </lineage>
</organism>